<dbReference type="InterPro" id="IPR051448">
    <property type="entry name" value="CdaR-like_regulators"/>
</dbReference>
<feature type="coiled-coil region" evidence="1">
    <location>
        <begin position="188"/>
        <end position="215"/>
    </location>
</feature>
<evidence type="ECO:0000256" key="1">
    <source>
        <dbReference type="SAM" id="Coils"/>
    </source>
</evidence>
<dbReference type="AlphaFoldDB" id="A0A848DJS4"/>
<accession>A0A848DJS4</accession>
<dbReference type="PANTHER" id="PTHR33744:SF1">
    <property type="entry name" value="DNA-BINDING TRANSCRIPTIONAL ACTIVATOR ADER"/>
    <property type="match status" value="1"/>
</dbReference>
<dbReference type="InterPro" id="IPR003018">
    <property type="entry name" value="GAF"/>
</dbReference>
<dbReference type="InterPro" id="IPR029016">
    <property type="entry name" value="GAF-like_dom_sf"/>
</dbReference>
<protein>
    <submittedName>
        <fullName evidence="3">GAF domain-containing protein</fullName>
    </submittedName>
</protein>
<evidence type="ECO:0000259" key="2">
    <source>
        <dbReference type="SMART" id="SM00065"/>
    </source>
</evidence>
<dbReference type="EMBL" id="JAAXKZ010000049">
    <property type="protein sequence ID" value="NMH92815.1"/>
    <property type="molecule type" value="Genomic_DNA"/>
</dbReference>
<dbReference type="SMART" id="SM00065">
    <property type="entry name" value="GAF"/>
    <property type="match status" value="1"/>
</dbReference>
<dbReference type="PANTHER" id="PTHR33744">
    <property type="entry name" value="CARBOHYDRATE DIACID REGULATOR"/>
    <property type="match status" value="1"/>
</dbReference>
<name>A0A848DJS4_9PSEU</name>
<keyword evidence="4" id="KW-1185">Reference proteome</keyword>
<reference evidence="3 4" key="1">
    <citation type="submission" date="2020-04" db="EMBL/GenBank/DDBJ databases">
        <authorList>
            <person name="Klaysubun C."/>
            <person name="Duangmal K."/>
            <person name="Lipun K."/>
        </authorList>
    </citation>
    <scope>NUCLEOTIDE SEQUENCE [LARGE SCALE GENOMIC DNA]</scope>
    <source>
        <strain evidence="3 4">DSM 45300</strain>
    </source>
</reference>
<feature type="non-terminal residue" evidence="3">
    <location>
        <position position="398"/>
    </location>
</feature>
<dbReference type="RefSeq" id="WP_169413525.1">
    <property type="nucleotide sequence ID" value="NZ_JAAXKZ010000049.1"/>
</dbReference>
<gene>
    <name evidence="3" type="ORF">HF519_14780</name>
</gene>
<dbReference type="SUPFAM" id="SSF55781">
    <property type="entry name" value="GAF domain-like"/>
    <property type="match status" value="1"/>
</dbReference>
<evidence type="ECO:0000313" key="4">
    <source>
        <dbReference type="Proteomes" id="UP000586918"/>
    </source>
</evidence>
<dbReference type="Gene3D" id="3.30.450.40">
    <property type="match status" value="1"/>
</dbReference>
<proteinExistence type="predicted"/>
<comment type="caution">
    <text evidence="3">The sequence shown here is derived from an EMBL/GenBank/DDBJ whole genome shotgun (WGS) entry which is preliminary data.</text>
</comment>
<organism evidence="3 4">
    <name type="scientific">Pseudonocardia bannensis</name>
    <dbReference type="NCBI Taxonomy" id="630973"/>
    <lineage>
        <taxon>Bacteria</taxon>
        <taxon>Bacillati</taxon>
        <taxon>Actinomycetota</taxon>
        <taxon>Actinomycetes</taxon>
        <taxon>Pseudonocardiales</taxon>
        <taxon>Pseudonocardiaceae</taxon>
        <taxon>Pseudonocardia</taxon>
    </lineage>
</organism>
<evidence type="ECO:0000313" key="3">
    <source>
        <dbReference type="EMBL" id="NMH92815.1"/>
    </source>
</evidence>
<feature type="domain" description="GAF" evidence="2">
    <location>
        <begin position="35"/>
        <end position="192"/>
    </location>
</feature>
<dbReference type="Proteomes" id="UP000586918">
    <property type="component" value="Unassembled WGS sequence"/>
</dbReference>
<dbReference type="Pfam" id="PF13185">
    <property type="entry name" value="GAF_2"/>
    <property type="match status" value="1"/>
</dbReference>
<keyword evidence="1" id="KW-0175">Coiled coil</keyword>
<sequence length="398" mass="42481">MTQQADADTQTRHDEVRRWLAGVGTIAAAVNNPVALPDLLDLIARTACELMGYEGSGVLLADETEHALVISGSHGLSAEYVARVNAEHTIRLGSGPLSEGPSSRAFRSAAPVPIGDLSADPSFDPWAGLAWEHGYRAIVAVPLLVGGTPAGTLNCYRTEVHHFGPDELGLLDTLANQAGIALETARLRDRERDTIADLELLNRSLTEQHRMLEQAGQIHRELTAVALRAGGVQAVADALSRLLSRPVLVADPTGQPLANAQHRGVLLDPEPIAVPVETTTEQMTEVVPSEDAPAAVPRITAPVMLGDELVARLWLPGRLDDLAPLDRRAVEHGAVVSALELLRRRTAMDVEWRLRGDLLSDLLSGNPPAALAERAETLGHDLARPHSVLVVRGDRGAG</sequence>